<sequence length="195" mass="22596">MQQLDILVVEISPEPAHRFPAVLYRGVTWDLSHLDSFAFKMDLGMGSDVTVLVLFSCHCFSHSFRWDERPRHEIPVAEIYDDGREQRVLSATRYELSRRYLRDIVVSLRTRRIAVADEKQPNFVTCESVNSDGTISVYAVFFGVEKDKKRKRRLVLRVQSAYVLRDGLSRRQTKARKVAFDTLLRATYLGKVIRG</sequence>
<proteinExistence type="predicted"/>
<dbReference type="OrthoDB" id="63182at2"/>
<reference evidence="1" key="1">
    <citation type="submission" date="2016-01" db="EMBL/GenBank/DDBJ databases">
        <authorList>
            <person name="Peeters C."/>
        </authorList>
    </citation>
    <scope>NUCLEOTIDE SEQUENCE [LARGE SCALE GENOMIC DNA]</scope>
    <source>
        <strain evidence="1">LMG 22940</strain>
    </source>
</reference>
<dbReference type="Proteomes" id="UP000054770">
    <property type="component" value="Unassembled WGS sequence"/>
</dbReference>
<evidence type="ECO:0000313" key="2">
    <source>
        <dbReference type="Proteomes" id="UP000054770"/>
    </source>
</evidence>
<organism evidence="1 2">
    <name type="scientific">Caballeronia choica</name>
    <dbReference type="NCBI Taxonomy" id="326476"/>
    <lineage>
        <taxon>Bacteria</taxon>
        <taxon>Pseudomonadati</taxon>
        <taxon>Pseudomonadota</taxon>
        <taxon>Betaproteobacteria</taxon>
        <taxon>Burkholderiales</taxon>
        <taxon>Burkholderiaceae</taxon>
        <taxon>Caballeronia</taxon>
    </lineage>
</organism>
<keyword evidence="2" id="KW-1185">Reference proteome</keyword>
<accession>A0A158FHP6</accession>
<protein>
    <submittedName>
        <fullName evidence="1">Stationary phase growth adaptation protein</fullName>
    </submittedName>
</protein>
<dbReference type="AlphaFoldDB" id="A0A158FHP6"/>
<evidence type="ECO:0000313" key="1">
    <source>
        <dbReference type="EMBL" id="SAL19247.1"/>
    </source>
</evidence>
<dbReference type="EMBL" id="FCON02000004">
    <property type="protein sequence ID" value="SAL19247.1"/>
    <property type="molecule type" value="Genomic_DNA"/>
</dbReference>
<gene>
    <name evidence="1" type="ORF">AWB68_00644</name>
</gene>
<comment type="caution">
    <text evidence="1">The sequence shown here is derived from an EMBL/GenBank/DDBJ whole genome shotgun (WGS) entry which is preliminary data.</text>
</comment>
<name>A0A158FHP6_9BURK</name>